<reference evidence="1 2" key="2">
    <citation type="journal article" date="2017" name="Front. Plant Sci.">
        <title>Gene Classification and Mining of Molecular Markers Useful in Red Clover (Trifolium pratense) Breeding.</title>
        <authorList>
            <person name="Istvanek J."/>
            <person name="Dluhosova J."/>
            <person name="Dluhos P."/>
            <person name="Patkova L."/>
            <person name="Nedelnik J."/>
            <person name="Repkova J."/>
        </authorList>
    </citation>
    <scope>NUCLEOTIDE SEQUENCE [LARGE SCALE GENOMIC DNA]</scope>
    <source>
        <strain evidence="2">cv. Tatra</strain>
        <tissue evidence="1">Young leaves</tissue>
    </source>
</reference>
<sequence length="40" mass="4942">MRRRTKNRRNTAPVVSNEHLNREQRYAVENEEIERSEICR</sequence>
<organism evidence="1 2">
    <name type="scientific">Trifolium pratense</name>
    <name type="common">Red clover</name>
    <dbReference type="NCBI Taxonomy" id="57577"/>
    <lineage>
        <taxon>Eukaryota</taxon>
        <taxon>Viridiplantae</taxon>
        <taxon>Streptophyta</taxon>
        <taxon>Embryophyta</taxon>
        <taxon>Tracheophyta</taxon>
        <taxon>Spermatophyta</taxon>
        <taxon>Magnoliopsida</taxon>
        <taxon>eudicotyledons</taxon>
        <taxon>Gunneridae</taxon>
        <taxon>Pentapetalae</taxon>
        <taxon>rosids</taxon>
        <taxon>fabids</taxon>
        <taxon>Fabales</taxon>
        <taxon>Fabaceae</taxon>
        <taxon>Papilionoideae</taxon>
        <taxon>50 kb inversion clade</taxon>
        <taxon>NPAAA clade</taxon>
        <taxon>Hologalegina</taxon>
        <taxon>IRL clade</taxon>
        <taxon>Trifolieae</taxon>
        <taxon>Trifolium</taxon>
    </lineage>
</organism>
<evidence type="ECO:0000313" key="1">
    <source>
        <dbReference type="EMBL" id="PNX57853.1"/>
    </source>
</evidence>
<feature type="non-terminal residue" evidence="1">
    <location>
        <position position="40"/>
    </location>
</feature>
<accession>A0A2K3JUX0</accession>
<protein>
    <submittedName>
        <fullName evidence="1">Uncharacterized protein</fullName>
    </submittedName>
</protein>
<proteinExistence type="predicted"/>
<dbReference type="EMBL" id="ASHM01125299">
    <property type="protein sequence ID" value="PNX57853.1"/>
    <property type="molecule type" value="Genomic_DNA"/>
</dbReference>
<reference evidence="1 2" key="1">
    <citation type="journal article" date="2014" name="Am. J. Bot.">
        <title>Genome assembly and annotation for red clover (Trifolium pratense; Fabaceae).</title>
        <authorList>
            <person name="Istvanek J."/>
            <person name="Jaros M."/>
            <person name="Krenek A."/>
            <person name="Repkova J."/>
        </authorList>
    </citation>
    <scope>NUCLEOTIDE SEQUENCE [LARGE SCALE GENOMIC DNA]</scope>
    <source>
        <strain evidence="2">cv. Tatra</strain>
        <tissue evidence="1">Young leaves</tissue>
    </source>
</reference>
<dbReference type="AlphaFoldDB" id="A0A2K3JUX0"/>
<dbReference type="Proteomes" id="UP000236291">
    <property type="component" value="Unassembled WGS sequence"/>
</dbReference>
<name>A0A2K3JUX0_TRIPR</name>
<gene>
    <name evidence="1" type="ORF">L195_g058900</name>
</gene>
<evidence type="ECO:0000313" key="2">
    <source>
        <dbReference type="Proteomes" id="UP000236291"/>
    </source>
</evidence>
<comment type="caution">
    <text evidence="1">The sequence shown here is derived from an EMBL/GenBank/DDBJ whole genome shotgun (WGS) entry which is preliminary data.</text>
</comment>